<feature type="binding site" evidence="10">
    <location>
        <position position="7"/>
    </location>
    <ligand>
        <name>Mg(2+)</name>
        <dbReference type="ChEBI" id="CHEBI:18420"/>
        <label>1</label>
    </ligand>
</feature>
<keyword evidence="10" id="KW-0963">Cytoplasm</keyword>
<protein>
    <recommendedName>
        <fullName evidence="4 10">Ribonuclease H</fullName>
        <shortName evidence="10">RNase H</shortName>
        <ecNumber evidence="4 10">3.1.26.4</ecNumber>
    </recommendedName>
</protein>
<organism evidence="12 13">
    <name type="scientific">Candidatus Thalassospirochaeta sargassi</name>
    <dbReference type="NCBI Taxonomy" id="3119039"/>
    <lineage>
        <taxon>Bacteria</taxon>
        <taxon>Pseudomonadati</taxon>
        <taxon>Spirochaetota</taxon>
        <taxon>Spirochaetia</taxon>
        <taxon>Spirochaetales</taxon>
        <taxon>Spirochaetaceae</taxon>
        <taxon>Candidatus Thalassospirochaeta</taxon>
    </lineage>
</organism>
<comment type="catalytic activity">
    <reaction evidence="1 10">
        <text>Endonucleolytic cleavage to 5'-phosphomonoester.</text>
        <dbReference type="EC" id="3.1.26.4"/>
    </reaction>
</comment>
<dbReference type="CDD" id="cd09278">
    <property type="entry name" value="RNase_HI_prokaryote_like"/>
    <property type="match status" value="1"/>
</dbReference>
<dbReference type="PROSITE" id="PS50879">
    <property type="entry name" value="RNASE_H_1"/>
    <property type="match status" value="1"/>
</dbReference>
<evidence type="ECO:0000256" key="7">
    <source>
        <dbReference type="ARBA" id="ARBA00022759"/>
    </source>
</evidence>
<dbReference type="InterPro" id="IPR022892">
    <property type="entry name" value="RNaseHI"/>
</dbReference>
<name>A0AAJ1IA84_9SPIO</name>
<dbReference type="EMBL" id="JAQQAL010000007">
    <property type="protein sequence ID" value="MDC7225535.1"/>
    <property type="molecule type" value="Genomic_DNA"/>
</dbReference>
<evidence type="ECO:0000256" key="1">
    <source>
        <dbReference type="ARBA" id="ARBA00000077"/>
    </source>
</evidence>
<feature type="binding site" evidence="10">
    <location>
        <position position="72"/>
    </location>
    <ligand>
        <name>Mg(2+)</name>
        <dbReference type="ChEBI" id="CHEBI:18420"/>
        <label>1</label>
    </ligand>
</feature>
<keyword evidence="9 10" id="KW-0460">Magnesium</keyword>
<comment type="similarity">
    <text evidence="2 10">Belongs to the RNase H family.</text>
</comment>
<comment type="caution">
    <text evidence="12">The sequence shown here is derived from an EMBL/GenBank/DDBJ whole genome shotgun (WGS) entry which is preliminary data.</text>
</comment>
<dbReference type="Proteomes" id="UP001221217">
    <property type="component" value="Unassembled WGS sequence"/>
</dbReference>
<feature type="binding site" evidence="10">
    <location>
        <position position="136"/>
    </location>
    <ligand>
        <name>Mg(2+)</name>
        <dbReference type="ChEBI" id="CHEBI:18420"/>
        <label>2</label>
    </ligand>
</feature>
<dbReference type="Gene3D" id="3.30.420.10">
    <property type="entry name" value="Ribonuclease H-like superfamily/Ribonuclease H"/>
    <property type="match status" value="1"/>
</dbReference>
<keyword evidence="7 10" id="KW-0255">Endonuclease</keyword>
<keyword evidence="8 10" id="KW-0378">Hydrolase</keyword>
<feature type="binding site" evidence="10">
    <location>
        <position position="45"/>
    </location>
    <ligand>
        <name>Mg(2+)</name>
        <dbReference type="ChEBI" id="CHEBI:18420"/>
        <label>1</label>
    </ligand>
</feature>
<dbReference type="GO" id="GO:0004523">
    <property type="term" value="F:RNA-DNA hybrid ribonuclease activity"/>
    <property type="evidence" value="ECO:0007669"/>
    <property type="project" value="UniProtKB-UniRule"/>
</dbReference>
<evidence type="ECO:0000259" key="11">
    <source>
        <dbReference type="PROSITE" id="PS50879"/>
    </source>
</evidence>
<dbReference type="GO" id="GO:0003676">
    <property type="term" value="F:nucleic acid binding"/>
    <property type="evidence" value="ECO:0007669"/>
    <property type="project" value="InterPro"/>
</dbReference>
<evidence type="ECO:0000256" key="8">
    <source>
        <dbReference type="ARBA" id="ARBA00022801"/>
    </source>
</evidence>
<dbReference type="Pfam" id="PF00075">
    <property type="entry name" value="RNase_H"/>
    <property type="match status" value="1"/>
</dbReference>
<evidence type="ECO:0000256" key="6">
    <source>
        <dbReference type="ARBA" id="ARBA00022723"/>
    </source>
</evidence>
<dbReference type="AlphaFoldDB" id="A0AAJ1IA84"/>
<evidence type="ECO:0000313" key="13">
    <source>
        <dbReference type="Proteomes" id="UP001221217"/>
    </source>
</evidence>
<dbReference type="GO" id="GO:0000287">
    <property type="term" value="F:magnesium ion binding"/>
    <property type="evidence" value="ECO:0007669"/>
    <property type="project" value="UniProtKB-UniRule"/>
</dbReference>
<feature type="domain" description="RNase H type-1" evidence="11">
    <location>
        <begin position="1"/>
        <end position="144"/>
    </location>
</feature>
<comment type="subcellular location">
    <subcellularLocation>
        <location evidence="10">Cytoplasm</location>
    </subcellularLocation>
</comment>
<evidence type="ECO:0000256" key="2">
    <source>
        <dbReference type="ARBA" id="ARBA00005300"/>
    </source>
</evidence>
<dbReference type="GO" id="GO:0043137">
    <property type="term" value="P:DNA replication, removal of RNA primer"/>
    <property type="evidence" value="ECO:0007669"/>
    <property type="project" value="TreeGrafter"/>
</dbReference>
<dbReference type="NCBIfam" id="NF001236">
    <property type="entry name" value="PRK00203.1"/>
    <property type="match status" value="1"/>
</dbReference>
<sequence>MIEIYTDGGCSGNPGPGGWAFVLTAGDVQIKKSGGEPDTTNNKMELSAVINALKDVAASPQWARQPVTVVTDSQYVKNGITSWIHNWVKNGWKTAAKKPVKNKEYWVALKELTDSLRVEWRWVKGHAGNELNEECDTMVGLEMDKFRK</sequence>
<evidence type="ECO:0000256" key="4">
    <source>
        <dbReference type="ARBA" id="ARBA00012180"/>
    </source>
</evidence>
<comment type="subunit">
    <text evidence="3 10">Monomer.</text>
</comment>
<dbReference type="InterPro" id="IPR036397">
    <property type="entry name" value="RNaseH_sf"/>
</dbReference>
<proteinExistence type="inferred from homology"/>
<accession>A0AAJ1IA84</accession>
<dbReference type="SUPFAM" id="SSF53098">
    <property type="entry name" value="Ribonuclease H-like"/>
    <property type="match status" value="1"/>
</dbReference>
<dbReference type="EC" id="3.1.26.4" evidence="4 10"/>
<dbReference type="PANTHER" id="PTHR10642:SF26">
    <property type="entry name" value="RIBONUCLEASE H1"/>
    <property type="match status" value="1"/>
</dbReference>
<comment type="cofactor">
    <cofactor evidence="10">
        <name>Mg(2+)</name>
        <dbReference type="ChEBI" id="CHEBI:18420"/>
    </cofactor>
    <text evidence="10">Binds 1 Mg(2+) ion per subunit. May bind a second metal ion at a regulatory site, or after substrate binding.</text>
</comment>
<dbReference type="InterPro" id="IPR012337">
    <property type="entry name" value="RNaseH-like_sf"/>
</dbReference>
<gene>
    <name evidence="10 12" type="primary">rnhA</name>
    <name evidence="12" type="ORF">PQJ61_02085</name>
</gene>
<evidence type="ECO:0000256" key="5">
    <source>
        <dbReference type="ARBA" id="ARBA00022722"/>
    </source>
</evidence>
<dbReference type="InterPro" id="IPR002156">
    <property type="entry name" value="RNaseH_domain"/>
</dbReference>
<dbReference type="GO" id="GO:0005737">
    <property type="term" value="C:cytoplasm"/>
    <property type="evidence" value="ECO:0007669"/>
    <property type="project" value="UniProtKB-SubCell"/>
</dbReference>
<evidence type="ECO:0000313" key="12">
    <source>
        <dbReference type="EMBL" id="MDC7225535.1"/>
    </source>
</evidence>
<feature type="binding site" evidence="10">
    <location>
        <position position="7"/>
    </location>
    <ligand>
        <name>Mg(2+)</name>
        <dbReference type="ChEBI" id="CHEBI:18420"/>
        <label>2</label>
    </ligand>
</feature>
<evidence type="ECO:0000256" key="9">
    <source>
        <dbReference type="ARBA" id="ARBA00022842"/>
    </source>
</evidence>
<evidence type="ECO:0000256" key="3">
    <source>
        <dbReference type="ARBA" id="ARBA00011245"/>
    </source>
</evidence>
<reference evidence="12 13" key="1">
    <citation type="submission" date="2022-12" db="EMBL/GenBank/DDBJ databases">
        <title>Metagenome assembled genome from gulf of manar.</title>
        <authorList>
            <person name="Kohli P."/>
            <person name="Pk S."/>
            <person name="Venkata Ramana C."/>
            <person name="Sasikala C."/>
        </authorList>
    </citation>
    <scope>NUCLEOTIDE SEQUENCE [LARGE SCALE GENOMIC DNA]</scope>
    <source>
        <strain evidence="12">JB008</strain>
    </source>
</reference>
<evidence type="ECO:0000256" key="10">
    <source>
        <dbReference type="HAMAP-Rule" id="MF_00042"/>
    </source>
</evidence>
<comment type="function">
    <text evidence="10">Endonuclease that specifically degrades the RNA of RNA-DNA hybrids.</text>
</comment>
<keyword evidence="5 10" id="KW-0540">Nuclease</keyword>
<dbReference type="HAMAP" id="MF_00042">
    <property type="entry name" value="RNase_H"/>
    <property type="match status" value="1"/>
</dbReference>
<keyword evidence="6 10" id="KW-0479">Metal-binding</keyword>
<dbReference type="PANTHER" id="PTHR10642">
    <property type="entry name" value="RIBONUCLEASE H1"/>
    <property type="match status" value="1"/>
</dbReference>
<dbReference type="InterPro" id="IPR050092">
    <property type="entry name" value="RNase_H"/>
</dbReference>